<evidence type="ECO:0000256" key="10">
    <source>
        <dbReference type="ARBA" id="ARBA00022989"/>
    </source>
</evidence>
<evidence type="ECO:0000256" key="16">
    <source>
        <dbReference type="SAM" id="MobiDB-lite"/>
    </source>
</evidence>
<keyword evidence="6" id="KW-0732">Signal</keyword>
<keyword evidence="3" id="KW-1003">Cell membrane</keyword>
<dbReference type="GO" id="GO:0004714">
    <property type="term" value="F:transmembrane receptor protein tyrosine kinase activity"/>
    <property type="evidence" value="ECO:0007669"/>
    <property type="project" value="UniProtKB-EC"/>
</dbReference>
<keyword evidence="12" id="KW-0829">Tyrosine-protein kinase</keyword>
<evidence type="ECO:0000256" key="3">
    <source>
        <dbReference type="ARBA" id="ARBA00022475"/>
    </source>
</evidence>
<dbReference type="GO" id="GO:0005524">
    <property type="term" value="F:ATP binding"/>
    <property type="evidence" value="ECO:0007669"/>
    <property type="project" value="UniProtKB-KW"/>
</dbReference>
<keyword evidence="5" id="KW-0812">Transmembrane</keyword>
<dbReference type="EMBL" id="MN739669">
    <property type="protein sequence ID" value="QHT19852.1"/>
    <property type="molecule type" value="Genomic_DNA"/>
</dbReference>
<keyword evidence="14" id="KW-0675">Receptor</keyword>
<dbReference type="AlphaFoldDB" id="A0A6C0DTK2"/>
<sequence>MSQNLNLTSPIYTNYWTLNNVNSITSPIGNSLVVSGYLAPSVLNFNRSNIDVSGNLNLNGNLKVPIGPLSTRPTGVQGYLRYNTTNSFMQFFNGTAWVNLITGYITITDPNGLIQNAFWQTGFSYTFSYITPANLQYYTITTNGNITASFVLNGAGGGGGSYANGSVTNPTIGGNGGQTIGSYTLLAGTTYYLLVGAGGAFVKNNGGQPAMGAGGGGNVEINGTGGQGGGYTGLFANSISQANAIMMAGGGGGGSWEVNSSTPSGGAGGGLSGTNGAAGLRAGGGGGTQSAGGSSYPGGSGQNGSALLGGTAAGGVGIDLGGGGGGGGGYYGGGGGNGESSGPSGGSGGGGGSGFLSPSVVNGTTTAGAGSAGGVGMPPGQNIVTYGVNGSATMTYGN</sequence>
<evidence type="ECO:0000256" key="4">
    <source>
        <dbReference type="ARBA" id="ARBA00022679"/>
    </source>
</evidence>
<evidence type="ECO:0000256" key="1">
    <source>
        <dbReference type="ARBA" id="ARBA00004251"/>
    </source>
</evidence>
<accession>A0A6C0DTK2</accession>
<evidence type="ECO:0000256" key="15">
    <source>
        <dbReference type="ARBA" id="ARBA00023180"/>
    </source>
</evidence>
<feature type="region of interest" description="Disordered" evidence="16">
    <location>
        <begin position="339"/>
        <end position="359"/>
    </location>
</feature>
<feature type="region of interest" description="Disordered" evidence="16">
    <location>
        <begin position="252"/>
        <end position="299"/>
    </location>
</feature>
<dbReference type="EC" id="2.7.10.1" evidence="2"/>
<evidence type="ECO:0000256" key="5">
    <source>
        <dbReference type="ARBA" id="ARBA00022692"/>
    </source>
</evidence>
<evidence type="ECO:0000256" key="8">
    <source>
        <dbReference type="ARBA" id="ARBA00022777"/>
    </source>
</evidence>
<name>A0A6C0DTK2_9ZZZZ</name>
<feature type="compositionally biased region" description="Gly residues" evidence="16">
    <location>
        <begin position="281"/>
        <end position="299"/>
    </location>
</feature>
<evidence type="ECO:0000259" key="17">
    <source>
        <dbReference type="Pfam" id="PF12810"/>
    </source>
</evidence>
<evidence type="ECO:0000256" key="7">
    <source>
        <dbReference type="ARBA" id="ARBA00022741"/>
    </source>
</evidence>
<protein>
    <recommendedName>
        <fullName evidence="2">receptor protein-tyrosine kinase</fullName>
        <ecNumber evidence="2">2.7.10.1</ecNumber>
    </recommendedName>
</protein>
<comment type="subcellular location">
    <subcellularLocation>
        <location evidence="1">Cell membrane</location>
        <topology evidence="1">Single-pass type I membrane protein</topology>
    </subcellularLocation>
</comment>
<evidence type="ECO:0000256" key="12">
    <source>
        <dbReference type="ARBA" id="ARBA00023137"/>
    </source>
</evidence>
<evidence type="ECO:0000256" key="11">
    <source>
        <dbReference type="ARBA" id="ARBA00023136"/>
    </source>
</evidence>
<keyword evidence="7" id="KW-0547">Nucleotide-binding</keyword>
<dbReference type="Pfam" id="PF12810">
    <property type="entry name" value="ALK_LTK_GRD"/>
    <property type="match status" value="1"/>
</dbReference>
<reference evidence="18" key="1">
    <citation type="journal article" date="2020" name="Nature">
        <title>Giant virus diversity and host interactions through global metagenomics.</title>
        <authorList>
            <person name="Schulz F."/>
            <person name="Roux S."/>
            <person name="Paez-Espino D."/>
            <person name="Jungbluth S."/>
            <person name="Walsh D.A."/>
            <person name="Denef V.J."/>
            <person name="McMahon K.D."/>
            <person name="Konstantinidis K.T."/>
            <person name="Eloe-Fadrosh E.A."/>
            <person name="Kyrpides N.C."/>
            <person name="Woyke T."/>
        </authorList>
    </citation>
    <scope>NUCLEOTIDE SEQUENCE</scope>
    <source>
        <strain evidence="18">GVMAG-M-3300023174-5</strain>
    </source>
</reference>
<keyword evidence="13" id="KW-1015">Disulfide bond</keyword>
<keyword evidence="9" id="KW-0067">ATP-binding</keyword>
<evidence type="ECO:0000313" key="18">
    <source>
        <dbReference type="EMBL" id="QHT19852.1"/>
    </source>
</evidence>
<feature type="compositionally biased region" description="Gly residues" evidence="16">
    <location>
        <begin position="339"/>
        <end position="354"/>
    </location>
</feature>
<keyword evidence="10" id="KW-1133">Transmembrane helix</keyword>
<evidence type="ECO:0000256" key="14">
    <source>
        <dbReference type="ARBA" id="ARBA00023170"/>
    </source>
</evidence>
<evidence type="ECO:0000256" key="9">
    <source>
        <dbReference type="ARBA" id="ARBA00022840"/>
    </source>
</evidence>
<evidence type="ECO:0000256" key="6">
    <source>
        <dbReference type="ARBA" id="ARBA00022729"/>
    </source>
</evidence>
<evidence type="ECO:0000256" key="13">
    <source>
        <dbReference type="ARBA" id="ARBA00023157"/>
    </source>
</evidence>
<keyword evidence="4" id="KW-0808">Transferase</keyword>
<keyword evidence="8" id="KW-0418">Kinase</keyword>
<evidence type="ECO:0000256" key="2">
    <source>
        <dbReference type="ARBA" id="ARBA00011902"/>
    </source>
</evidence>
<feature type="domain" description="ALK/LTK-like glycine-rich" evidence="17">
    <location>
        <begin position="150"/>
        <end position="359"/>
    </location>
</feature>
<keyword evidence="15" id="KW-0325">Glycoprotein</keyword>
<keyword evidence="11" id="KW-0472">Membrane</keyword>
<dbReference type="InterPro" id="IPR055163">
    <property type="entry name" value="ALK/LTK-like_GRD"/>
</dbReference>
<proteinExistence type="predicted"/>
<organism evidence="18">
    <name type="scientific">viral metagenome</name>
    <dbReference type="NCBI Taxonomy" id="1070528"/>
    <lineage>
        <taxon>unclassified sequences</taxon>
        <taxon>metagenomes</taxon>
        <taxon>organismal metagenomes</taxon>
    </lineage>
</organism>
<dbReference type="GO" id="GO:0005886">
    <property type="term" value="C:plasma membrane"/>
    <property type="evidence" value="ECO:0007669"/>
    <property type="project" value="UniProtKB-SubCell"/>
</dbReference>